<evidence type="ECO:0000313" key="1">
    <source>
        <dbReference type="EMBL" id="KIH67742.1"/>
    </source>
</evidence>
<sequence length="223" mass="25140">MEANFLTDDMAHEKVQELTAEGREYFDTIVTHLKKFFEEPQHRYMARPTLSFCQRQSATTGEDPASQKGMVLEEFVDRLRSDIRPHVNLDNLATLEQDLGKAPKGEQLKAEATEARFISSATPPTSTEVKPMNLQPVHTTSQAPVLQGYSMPIDEIVFLIKLHALTAVVLDILCDNALCPGFALRTENFRKLANKFISMSLRGRQQALKNPEARISALVRRNE</sequence>
<accession>A0A0C2DXQ1</accession>
<dbReference type="EMBL" id="KN726583">
    <property type="protein sequence ID" value="KIH67742.1"/>
    <property type="molecule type" value="Genomic_DNA"/>
</dbReference>
<reference evidence="1 2" key="1">
    <citation type="submission" date="2013-12" db="EMBL/GenBank/DDBJ databases">
        <title>Draft genome of the parsitic nematode Ancylostoma duodenale.</title>
        <authorList>
            <person name="Mitreva M."/>
        </authorList>
    </citation>
    <scope>NUCLEOTIDE SEQUENCE [LARGE SCALE GENOMIC DNA]</scope>
    <source>
        <strain evidence="1 2">Zhejiang</strain>
    </source>
</reference>
<organism evidence="1 2">
    <name type="scientific">Ancylostoma duodenale</name>
    <dbReference type="NCBI Taxonomy" id="51022"/>
    <lineage>
        <taxon>Eukaryota</taxon>
        <taxon>Metazoa</taxon>
        <taxon>Ecdysozoa</taxon>
        <taxon>Nematoda</taxon>
        <taxon>Chromadorea</taxon>
        <taxon>Rhabditida</taxon>
        <taxon>Rhabditina</taxon>
        <taxon>Rhabditomorpha</taxon>
        <taxon>Strongyloidea</taxon>
        <taxon>Ancylostomatidae</taxon>
        <taxon>Ancylostomatinae</taxon>
        <taxon>Ancylostoma</taxon>
    </lineage>
</organism>
<dbReference type="Proteomes" id="UP000054047">
    <property type="component" value="Unassembled WGS sequence"/>
</dbReference>
<gene>
    <name evidence="1" type="ORF">ANCDUO_01921</name>
</gene>
<name>A0A0C2DXQ1_9BILA</name>
<evidence type="ECO:0000313" key="2">
    <source>
        <dbReference type="Proteomes" id="UP000054047"/>
    </source>
</evidence>
<dbReference type="AlphaFoldDB" id="A0A0C2DXQ1"/>
<proteinExistence type="predicted"/>
<keyword evidence="2" id="KW-1185">Reference proteome</keyword>
<protein>
    <submittedName>
        <fullName evidence="1">Uncharacterized protein</fullName>
    </submittedName>
</protein>